<name>A0A401GPB9_9APHY</name>
<comment type="similarity">
    <text evidence="9">Belongs to the SEC20 family.</text>
</comment>
<dbReference type="InterPro" id="IPR005606">
    <property type="entry name" value="Sec20"/>
</dbReference>
<sequence length="349" mass="38121">MPPIPSMLDEGTTSLIASVQRKQKDIADFQIPRLRTCKGPLAVQQQLATELREDLDAFTRHIEVLDIAVDDQASERDRQELRQIVDEFRDALTSLRKDTRAAVLASKRVIDANQLSSREELLHSSAVTEKQTLNEKVTEDALMKANNDVTEALQRTINLMQGELERSVLSSQLLDSSTAALRSTSSTHDVLDGLMSASKQLITALEKSDWLDRLLILAGLAFFLLVVLFILKQRLVDRGLRIALWWTRFIPDFSGDAGLVRMEEGEVLLKTVVEAASTAVLTASSVAATATSLAVHPSEAVDESLPPLDTSILDILGTSSASTVSSPSPGFSGRPEFSDGVESSTHDEL</sequence>
<feature type="domain" description="Sec20 C-terminal" evidence="12">
    <location>
        <begin position="146"/>
        <end position="235"/>
    </location>
</feature>
<dbReference type="GO" id="GO:0031201">
    <property type="term" value="C:SNARE complex"/>
    <property type="evidence" value="ECO:0007669"/>
    <property type="project" value="TreeGrafter"/>
</dbReference>
<dbReference type="GO" id="GO:0005484">
    <property type="term" value="F:SNAP receptor activity"/>
    <property type="evidence" value="ECO:0007669"/>
    <property type="project" value="InterPro"/>
</dbReference>
<evidence type="ECO:0000256" key="8">
    <source>
        <dbReference type="ARBA" id="ARBA00023136"/>
    </source>
</evidence>
<keyword evidence="5" id="KW-0931">ER-Golgi transport</keyword>
<comment type="subcellular location">
    <subcellularLocation>
        <location evidence="1">Endoplasmic reticulum membrane</location>
        <topology evidence="1">Single-pass type IV membrane protein</topology>
    </subcellularLocation>
</comment>
<keyword evidence="6 11" id="KW-1133">Transmembrane helix</keyword>
<evidence type="ECO:0000313" key="14">
    <source>
        <dbReference type="Proteomes" id="UP000287166"/>
    </source>
</evidence>
<keyword evidence="2" id="KW-0813">Transport</keyword>
<evidence type="ECO:0000313" key="13">
    <source>
        <dbReference type="EMBL" id="GBE84010.1"/>
    </source>
</evidence>
<dbReference type="GeneID" id="38780927"/>
<dbReference type="PANTHER" id="PTHR12825">
    <property type="entry name" value="BNIP1-RELATED"/>
    <property type="match status" value="1"/>
</dbReference>
<evidence type="ECO:0000256" key="7">
    <source>
        <dbReference type="ARBA" id="ARBA00023054"/>
    </source>
</evidence>
<evidence type="ECO:0000256" key="6">
    <source>
        <dbReference type="ARBA" id="ARBA00022989"/>
    </source>
</evidence>
<dbReference type="Pfam" id="PF03908">
    <property type="entry name" value="Sec20"/>
    <property type="match status" value="1"/>
</dbReference>
<keyword evidence="3 11" id="KW-0812">Transmembrane</keyword>
<accession>A0A401GPB9</accession>
<evidence type="ECO:0000256" key="4">
    <source>
        <dbReference type="ARBA" id="ARBA00022824"/>
    </source>
</evidence>
<evidence type="ECO:0000259" key="12">
    <source>
        <dbReference type="Pfam" id="PF03908"/>
    </source>
</evidence>
<dbReference type="InParanoid" id="A0A401GPB9"/>
<gene>
    <name evidence="13" type="ORF">SCP_0510690</name>
</gene>
<dbReference type="GO" id="GO:0006890">
    <property type="term" value="P:retrograde vesicle-mediated transport, Golgi to endoplasmic reticulum"/>
    <property type="evidence" value="ECO:0007669"/>
    <property type="project" value="InterPro"/>
</dbReference>
<dbReference type="AlphaFoldDB" id="A0A401GPB9"/>
<keyword evidence="7" id="KW-0175">Coiled coil</keyword>
<protein>
    <submittedName>
        <fullName evidence="13">Sec20-domain-containing protein</fullName>
    </submittedName>
</protein>
<reference evidence="13 14" key="1">
    <citation type="journal article" date="2018" name="Sci. Rep.">
        <title>Genome sequence of the cauliflower mushroom Sparassis crispa (Hanabiratake) and its association with beneficial usage.</title>
        <authorList>
            <person name="Kiyama R."/>
            <person name="Furutani Y."/>
            <person name="Kawaguchi K."/>
            <person name="Nakanishi T."/>
        </authorList>
    </citation>
    <scope>NUCLEOTIDE SEQUENCE [LARGE SCALE GENOMIC DNA]</scope>
</reference>
<feature type="region of interest" description="Disordered" evidence="10">
    <location>
        <begin position="320"/>
        <end position="349"/>
    </location>
</feature>
<evidence type="ECO:0000256" key="10">
    <source>
        <dbReference type="SAM" id="MobiDB-lite"/>
    </source>
</evidence>
<dbReference type="EMBL" id="BFAD01000005">
    <property type="protein sequence ID" value="GBE84010.1"/>
    <property type="molecule type" value="Genomic_DNA"/>
</dbReference>
<keyword evidence="14" id="KW-1185">Reference proteome</keyword>
<dbReference type="PANTHER" id="PTHR12825:SF0">
    <property type="entry name" value="VESICLE TRANSPORT PROTEIN SEC20"/>
    <property type="match status" value="1"/>
</dbReference>
<evidence type="ECO:0000256" key="5">
    <source>
        <dbReference type="ARBA" id="ARBA00022892"/>
    </source>
</evidence>
<dbReference type="InterPro" id="IPR056173">
    <property type="entry name" value="Sec20_C"/>
</dbReference>
<evidence type="ECO:0000256" key="1">
    <source>
        <dbReference type="ARBA" id="ARBA00004163"/>
    </source>
</evidence>
<dbReference type="GO" id="GO:0005789">
    <property type="term" value="C:endoplasmic reticulum membrane"/>
    <property type="evidence" value="ECO:0007669"/>
    <property type="project" value="UniProtKB-SubCell"/>
</dbReference>
<evidence type="ECO:0000256" key="11">
    <source>
        <dbReference type="SAM" id="Phobius"/>
    </source>
</evidence>
<evidence type="ECO:0000256" key="9">
    <source>
        <dbReference type="ARBA" id="ARBA00037934"/>
    </source>
</evidence>
<feature type="compositionally biased region" description="Low complexity" evidence="10">
    <location>
        <begin position="320"/>
        <end position="333"/>
    </location>
</feature>
<comment type="caution">
    <text evidence="13">The sequence shown here is derived from an EMBL/GenBank/DDBJ whole genome shotgun (WGS) entry which is preliminary data.</text>
</comment>
<feature type="transmembrane region" description="Helical" evidence="11">
    <location>
        <begin position="210"/>
        <end position="231"/>
    </location>
</feature>
<proteinExistence type="inferred from homology"/>
<evidence type="ECO:0000256" key="2">
    <source>
        <dbReference type="ARBA" id="ARBA00022448"/>
    </source>
</evidence>
<dbReference type="STRING" id="139825.A0A401GPB9"/>
<dbReference type="OrthoDB" id="46868at2759"/>
<dbReference type="Proteomes" id="UP000287166">
    <property type="component" value="Unassembled WGS sequence"/>
</dbReference>
<dbReference type="RefSeq" id="XP_027614923.1">
    <property type="nucleotide sequence ID" value="XM_027759122.1"/>
</dbReference>
<keyword evidence="8 11" id="KW-0472">Membrane</keyword>
<keyword evidence="4" id="KW-0256">Endoplasmic reticulum</keyword>
<evidence type="ECO:0000256" key="3">
    <source>
        <dbReference type="ARBA" id="ARBA00022692"/>
    </source>
</evidence>
<organism evidence="13 14">
    <name type="scientific">Sparassis crispa</name>
    <dbReference type="NCBI Taxonomy" id="139825"/>
    <lineage>
        <taxon>Eukaryota</taxon>
        <taxon>Fungi</taxon>
        <taxon>Dikarya</taxon>
        <taxon>Basidiomycota</taxon>
        <taxon>Agaricomycotina</taxon>
        <taxon>Agaricomycetes</taxon>
        <taxon>Polyporales</taxon>
        <taxon>Sparassidaceae</taxon>
        <taxon>Sparassis</taxon>
    </lineage>
</organism>